<protein>
    <recommendedName>
        <fullName evidence="1">Stage 0 sporulation protein A homolog</fullName>
    </recommendedName>
</protein>
<evidence type="ECO:0000313" key="12">
    <source>
        <dbReference type="EMBL" id="TEB11477.1"/>
    </source>
</evidence>
<evidence type="ECO:0000259" key="10">
    <source>
        <dbReference type="PROSITE" id="PS50110"/>
    </source>
</evidence>
<evidence type="ECO:0000256" key="2">
    <source>
        <dbReference type="ARBA" id="ARBA00022553"/>
    </source>
</evidence>
<dbReference type="Gene3D" id="6.10.250.690">
    <property type="match status" value="1"/>
</dbReference>
<keyword evidence="5 9" id="KW-0238">DNA-binding</keyword>
<evidence type="ECO:0000256" key="4">
    <source>
        <dbReference type="ARBA" id="ARBA00023015"/>
    </source>
</evidence>
<dbReference type="InterPro" id="IPR039420">
    <property type="entry name" value="WalR-like"/>
</dbReference>
<dbReference type="Proteomes" id="UP000297597">
    <property type="component" value="Unassembled WGS sequence"/>
</dbReference>
<organism evidence="12 13">
    <name type="scientific">Pelotomaculum propionicicum</name>
    <dbReference type="NCBI Taxonomy" id="258475"/>
    <lineage>
        <taxon>Bacteria</taxon>
        <taxon>Bacillati</taxon>
        <taxon>Bacillota</taxon>
        <taxon>Clostridia</taxon>
        <taxon>Eubacteriales</taxon>
        <taxon>Desulfotomaculaceae</taxon>
        <taxon>Pelotomaculum</taxon>
    </lineage>
</organism>
<evidence type="ECO:0000256" key="7">
    <source>
        <dbReference type="ARBA" id="ARBA00024867"/>
    </source>
</evidence>
<comment type="function">
    <text evidence="7">May play the central regulatory role in sporulation. It may be an element of the effector pathway responsible for the activation of sporulation genes in response to nutritional stress. Spo0A may act in concert with spo0H (a sigma factor) to control the expression of some genes that are critical to the sporulation process.</text>
</comment>
<evidence type="ECO:0000256" key="6">
    <source>
        <dbReference type="ARBA" id="ARBA00023163"/>
    </source>
</evidence>
<accession>A0A4Y7RT93</accession>
<dbReference type="PROSITE" id="PS51755">
    <property type="entry name" value="OMPR_PHOB"/>
    <property type="match status" value="1"/>
</dbReference>
<evidence type="ECO:0000256" key="5">
    <source>
        <dbReference type="ARBA" id="ARBA00023125"/>
    </source>
</evidence>
<keyword evidence="3" id="KW-0902">Two-component regulatory system</keyword>
<feature type="domain" description="Response regulatory" evidence="10">
    <location>
        <begin position="3"/>
        <end position="116"/>
    </location>
</feature>
<reference evidence="12 13" key="1">
    <citation type="journal article" date="2018" name="Environ. Microbiol.">
        <title>Novel energy conservation strategies and behaviour of Pelotomaculum schinkii driving syntrophic propionate catabolism.</title>
        <authorList>
            <person name="Hidalgo-Ahumada C.A.P."/>
            <person name="Nobu M.K."/>
            <person name="Narihiro T."/>
            <person name="Tamaki H."/>
            <person name="Liu W.T."/>
            <person name="Kamagata Y."/>
            <person name="Stams A.J.M."/>
            <person name="Imachi H."/>
            <person name="Sousa D.Z."/>
        </authorList>
    </citation>
    <scope>NUCLEOTIDE SEQUENCE [LARGE SCALE GENOMIC DNA]</scope>
    <source>
        <strain evidence="12 13">MGP</strain>
    </source>
</reference>
<sequence length="228" mass="25800">MQAIMVVEDEPSIALVLKAYLEHAGYRVIIAADGEEALQKFNETKPLLVLLDLMLPGRDGLAVLDEIRRQSSCPVIIVTARGTVEDRLYGFKQGADDYIPKPFDPEEVVARVKAVLRRQSFLVEQDLFQFGSLTIDFTARHAAIKGKPVTLAPRDWDLLSFFMRHPNQVFTRDQLLDYVWGMDYEGGDRAVDVAIKRLRQCLRDWPADEGEIGTVRGMGYMLRVQEGS</sequence>
<dbReference type="Pfam" id="PF00486">
    <property type="entry name" value="Trans_reg_C"/>
    <property type="match status" value="1"/>
</dbReference>
<dbReference type="InterPro" id="IPR011006">
    <property type="entry name" value="CheY-like_superfamily"/>
</dbReference>
<comment type="caution">
    <text evidence="12">The sequence shown here is derived from an EMBL/GenBank/DDBJ whole genome shotgun (WGS) entry which is preliminary data.</text>
</comment>
<feature type="modified residue" description="4-aspartylphosphate" evidence="8">
    <location>
        <position position="52"/>
    </location>
</feature>
<dbReference type="GO" id="GO:0006355">
    <property type="term" value="P:regulation of DNA-templated transcription"/>
    <property type="evidence" value="ECO:0007669"/>
    <property type="project" value="InterPro"/>
</dbReference>
<dbReference type="AlphaFoldDB" id="A0A4Y7RT93"/>
<dbReference type="Gene3D" id="3.40.50.2300">
    <property type="match status" value="1"/>
</dbReference>
<keyword evidence="2 8" id="KW-0597">Phosphoprotein</keyword>
<evidence type="ECO:0000313" key="13">
    <source>
        <dbReference type="Proteomes" id="UP000297597"/>
    </source>
</evidence>
<feature type="domain" description="OmpR/PhoB-type" evidence="11">
    <location>
        <begin position="125"/>
        <end position="224"/>
    </location>
</feature>
<dbReference type="PROSITE" id="PS50110">
    <property type="entry name" value="RESPONSE_REGULATORY"/>
    <property type="match status" value="1"/>
</dbReference>
<keyword evidence="4" id="KW-0805">Transcription regulation</keyword>
<evidence type="ECO:0000256" key="9">
    <source>
        <dbReference type="PROSITE-ProRule" id="PRU01091"/>
    </source>
</evidence>
<dbReference type="InterPro" id="IPR036388">
    <property type="entry name" value="WH-like_DNA-bd_sf"/>
</dbReference>
<feature type="DNA-binding region" description="OmpR/PhoB-type" evidence="9">
    <location>
        <begin position="125"/>
        <end position="224"/>
    </location>
</feature>
<dbReference type="InterPro" id="IPR001867">
    <property type="entry name" value="OmpR/PhoB-type_DNA-bd"/>
</dbReference>
<dbReference type="GO" id="GO:0000976">
    <property type="term" value="F:transcription cis-regulatory region binding"/>
    <property type="evidence" value="ECO:0007669"/>
    <property type="project" value="TreeGrafter"/>
</dbReference>
<evidence type="ECO:0000256" key="3">
    <source>
        <dbReference type="ARBA" id="ARBA00023012"/>
    </source>
</evidence>
<gene>
    <name evidence="12" type="primary">phoB</name>
    <name evidence="12" type="ORF">Pmgp_01665</name>
</gene>
<evidence type="ECO:0000256" key="8">
    <source>
        <dbReference type="PROSITE-ProRule" id="PRU00169"/>
    </source>
</evidence>
<dbReference type="PANTHER" id="PTHR48111">
    <property type="entry name" value="REGULATOR OF RPOS"/>
    <property type="match status" value="1"/>
</dbReference>
<evidence type="ECO:0000259" key="11">
    <source>
        <dbReference type="PROSITE" id="PS51755"/>
    </source>
</evidence>
<dbReference type="Gene3D" id="1.10.10.10">
    <property type="entry name" value="Winged helix-like DNA-binding domain superfamily/Winged helix DNA-binding domain"/>
    <property type="match status" value="1"/>
</dbReference>
<dbReference type="InterPro" id="IPR001789">
    <property type="entry name" value="Sig_transdc_resp-reg_receiver"/>
</dbReference>
<proteinExistence type="predicted"/>
<dbReference type="SMART" id="SM00448">
    <property type="entry name" value="REC"/>
    <property type="match status" value="1"/>
</dbReference>
<keyword evidence="6" id="KW-0804">Transcription</keyword>
<dbReference type="GO" id="GO:0000156">
    <property type="term" value="F:phosphorelay response regulator activity"/>
    <property type="evidence" value="ECO:0007669"/>
    <property type="project" value="TreeGrafter"/>
</dbReference>
<name>A0A4Y7RT93_9FIRM</name>
<dbReference type="OrthoDB" id="9790442at2"/>
<dbReference type="SMART" id="SM00862">
    <property type="entry name" value="Trans_reg_C"/>
    <property type="match status" value="1"/>
</dbReference>
<dbReference type="PANTHER" id="PTHR48111:SF1">
    <property type="entry name" value="TWO-COMPONENT RESPONSE REGULATOR ORR33"/>
    <property type="match status" value="1"/>
</dbReference>
<dbReference type="EMBL" id="QFFZ01000014">
    <property type="protein sequence ID" value="TEB11477.1"/>
    <property type="molecule type" value="Genomic_DNA"/>
</dbReference>
<keyword evidence="13" id="KW-1185">Reference proteome</keyword>
<dbReference type="CDD" id="cd00383">
    <property type="entry name" value="trans_reg_C"/>
    <property type="match status" value="1"/>
</dbReference>
<dbReference type="SUPFAM" id="SSF52172">
    <property type="entry name" value="CheY-like"/>
    <property type="match status" value="1"/>
</dbReference>
<evidence type="ECO:0000256" key="1">
    <source>
        <dbReference type="ARBA" id="ARBA00018672"/>
    </source>
</evidence>
<dbReference type="RefSeq" id="WP_134213525.1">
    <property type="nucleotide sequence ID" value="NZ_QFFZ01000014.1"/>
</dbReference>
<dbReference type="FunFam" id="3.40.50.2300:FF:000001">
    <property type="entry name" value="DNA-binding response regulator PhoB"/>
    <property type="match status" value="1"/>
</dbReference>
<dbReference type="GO" id="GO:0005829">
    <property type="term" value="C:cytosol"/>
    <property type="evidence" value="ECO:0007669"/>
    <property type="project" value="TreeGrafter"/>
</dbReference>
<dbReference type="GO" id="GO:0032993">
    <property type="term" value="C:protein-DNA complex"/>
    <property type="evidence" value="ECO:0007669"/>
    <property type="project" value="TreeGrafter"/>
</dbReference>
<dbReference type="Pfam" id="PF00072">
    <property type="entry name" value="Response_reg"/>
    <property type="match status" value="1"/>
</dbReference>